<comment type="caution">
    <text evidence="9">The sequence shown here is derived from an EMBL/GenBank/DDBJ whole genome shotgun (WGS) entry which is preliminary data.</text>
</comment>
<evidence type="ECO:0000256" key="7">
    <source>
        <dbReference type="PROSITE-ProRule" id="PRU01016"/>
    </source>
</evidence>
<name>A0AAP1EYM6_9XANT</name>
<keyword evidence="3 7" id="KW-0808">Transferase</keyword>
<dbReference type="PANTHER" id="PTHR10629">
    <property type="entry name" value="CYTOSINE-SPECIFIC METHYLTRANSFERASE"/>
    <property type="match status" value="1"/>
</dbReference>
<dbReference type="PRINTS" id="PR00105">
    <property type="entry name" value="C5METTRFRASE"/>
</dbReference>
<protein>
    <recommendedName>
        <fullName evidence="1">DNA (cytosine-5-)-methyltransferase</fullName>
        <ecNumber evidence="1">2.1.1.37</ecNumber>
    </recommendedName>
</protein>
<reference evidence="9 10" key="2">
    <citation type="submission" date="2015-09" db="EMBL/GenBank/DDBJ databases">
        <title>Draft genome sequence of Xanthomonas oryzae pv. USA str. X11-5A.</title>
        <authorList>
            <person name="Knight B.M."/>
            <person name="Roberts D.P."/>
            <person name="Lin D."/>
            <person name="Hari K."/>
            <person name="Fletcher J."/>
            <person name="Melcher U."/>
            <person name="Blagden T."/>
            <person name="Winegar R.A."/>
        </authorList>
    </citation>
    <scope>NUCLEOTIDE SEQUENCE [LARGE SCALE GENOMIC DNA]</scope>
    <source>
        <strain evidence="9 10">X11-5A</strain>
    </source>
</reference>
<dbReference type="AlphaFoldDB" id="A0AAP1EYM6"/>
<dbReference type="SUPFAM" id="SSF53335">
    <property type="entry name" value="S-adenosyl-L-methionine-dependent methyltransferases"/>
    <property type="match status" value="1"/>
</dbReference>
<dbReference type="CDD" id="cd00315">
    <property type="entry name" value="Cyt_C5_DNA_methylase"/>
    <property type="match status" value="1"/>
</dbReference>
<dbReference type="Pfam" id="PF00145">
    <property type="entry name" value="DNA_methylase"/>
    <property type="match status" value="1"/>
</dbReference>
<evidence type="ECO:0000256" key="1">
    <source>
        <dbReference type="ARBA" id="ARBA00011975"/>
    </source>
</evidence>
<feature type="active site" evidence="7">
    <location>
        <position position="77"/>
    </location>
</feature>
<dbReference type="PROSITE" id="PS51679">
    <property type="entry name" value="SAM_MT_C5"/>
    <property type="match status" value="1"/>
</dbReference>
<dbReference type="Gene3D" id="3.40.50.150">
    <property type="entry name" value="Vaccinia Virus protein VP39"/>
    <property type="match status" value="1"/>
</dbReference>
<gene>
    <name evidence="9" type="ORF">ADT25_10910</name>
</gene>
<dbReference type="RefSeq" id="WP_019303159.1">
    <property type="nucleotide sequence ID" value="NZ_CP036251.1"/>
</dbReference>
<proteinExistence type="inferred from homology"/>
<dbReference type="NCBIfam" id="TIGR00675">
    <property type="entry name" value="dcm"/>
    <property type="match status" value="1"/>
</dbReference>
<reference evidence="9 10" key="1">
    <citation type="submission" date="2015-07" db="EMBL/GenBank/DDBJ databases">
        <authorList>
            <consortium name="Consortium for Microbial Forensics and Genomics (microFORGE)"/>
            <person name="Knight B.M."/>
            <person name="Roberts D.P."/>
            <person name="Lin D."/>
            <person name="Hari K."/>
            <person name="Fletcher J."/>
            <person name="Melcher U."/>
            <person name="Blagden T."/>
            <person name="Winegar R.A."/>
        </authorList>
    </citation>
    <scope>NUCLEOTIDE SEQUENCE [LARGE SCALE GENOMIC DNA]</scope>
    <source>
        <strain evidence="9 10">X11-5A</strain>
    </source>
</reference>
<organism evidence="9 10">
    <name type="scientific">Xanthomonas oryzae</name>
    <dbReference type="NCBI Taxonomy" id="347"/>
    <lineage>
        <taxon>Bacteria</taxon>
        <taxon>Pseudomonadati</taxon>
        <taxon>Pseudomonadota</taxon>
        <taxon>Gammaproteobacteria</taxon>
        <taxon>Lysobacterales</taxon>
        <taxon>Lysobacteraceae</taxon>
        <taxon>Xanthomonas</taxon>
    </lineage>
</organism>
<dbReference type="GO" id="GO:0032259">
    <property type="term" value="P:methylation"/>
    <property type="evidence" value="ECO:0007669"/>
    <property type="project" value="UniProtKB-KW"/>
</dbReference>
<dbReference type="Gene3D" id="3.90.120.10">
    <property type="entry name" value="DNA Methylase, subunit A, domain 2"/>
    <property type="match status" value="1"/>
</dbReference>
<evidence type="ECO:0000313" key="10">
    <source>
        <dbReference type="Proteomes" id="UP000036790"/>
    </source>
</evidence>
<dbReference type="Proteomes" id="UP000036790">
    <property type="component" value="Unassembled WGS sequence"/>
</dbReference>
<evidence type="ECO:0000256" key="4">
    <source>
        <dbReference type="ARBA" id="ARBA00022691"/>
    </source>
</evidence>
<comment type="similarity">
    <text evidence="7 8">Belongs to the class I-like SAM-binding methyltransferase superfamily. C5-methyltransferase family.</text>
</comment>
<evidence type="ECO:0000256" key="3">
    <source>
        <dbReference type="ARBA" id="ARBA00022679"/>
    </source>
</evidence>
<evidence type="ECO:0000256" key="6">
    <source>
        <dbReference type="ARBA" id="ARBA00047422"/>
    </source>
</evidence>
<dbReference type="GO" id="GO:0003677">
    <property type="term" value="F:DNA binding"/>
    <property type="evidence" value="ECO:0007669"/>
    <property type="project" value="TreeGrafter"/>
</dbReference>
<evidence type="ECO:0000256" key="5">
    <source>
        <dbReference type="ARBA" id="ARBA00022747"/>
    </source>
</evidence>
<evidence type="ECO:0000313" key="9">
    <source>
        <dbReference type="EMBL" id="KOR44363.1"/>
    </source>
</evidence>
<dbReference type="InterPro" id="IPR029063">
    <property type="entry name" value="SAM-dependent_MTases_sf"/>
</dbReference>
<dbReference type="EC" id="2.1.1.37" evidence="1"/>
<keyword evidence="4 7" id="KW-0949">S-adenosyl-L-methionine</keyword>
<dbReference type="PANTHER" id="PTHR10629:SF52">
    <property type="entry name" value="DNA (CYTOSINE-5)-METHYLTRANSFERASE 1"/>
    <property type="match status" value="1"/>
</dbReference>
<dbReference type="InterPro" id="IPR001525">
    <property type="entry name" value="C5_MeTfrase"/>
</dbReference>
<dbReference type="InterPro" id="IPR050390">
    <property type="entry name" value="C5-Methyltransferase"/>
</dbReference>
<comment type="catalytic activity">
    <reaction evidence="6">
        <text>a 2'-deoxycytidine in DNA + S-adenosyl-L-methionine = a 5-methyl-2'-deoxycytidine in DNA + S-adenosyl-L-homocysteine + H(+)</text>
        <dbReference type="Rhea" id="RHEA:13681"/>
        <dbReference type="Rhea" id="RHEA-COMP:11369"/>
        <dbReference type="Rhea" id="RHEA-COMP:11370"/>
        <dbReference type="ChEBI" id="CHEBI:15378"/>
        <dbReference type="ChEBI" id="CHEBI:57856"/>
        <dbReference type="ChEBI" id="CHEBI:59789"/>
        <dbReference type="ChEBI" id="CHEBI:85452"/>
        <dbReference type="ChEBI" id="CHEBI:85454"/>
        <dbReference type="EC" id="2.1.1.37"/>
    </reaction>
</comment>
<evidence type="ECO:0000256" key="2">
    <source>
        <dbReference type="ARBA" id="ARBA00022603"/>
    </source>
</evidence>
<accession>A0AAP1EYM6</accession>
<keyword evidence="5" id="KW-0680">Restriction system</keyword>
<dbReference type="GO" id="GO:0003886">
    <property type="term" value="F:DNA (cytosine-5-)-methyltransferase activity"/>
    <property type="evidence" value="ECO:0007669"/>
    <property type="project" value="UniProtKB-EC"/>
</dbReference>
<evidence type="ECO:0000256" key="8">
    <source>
        <dbReference type="RuleBase" id="RU000416"/>
    </source>
</evidence>
<dbReference type="GO" id="GO:0009307">
    <property type="term" value="P:DNA restriction-modification system"/>
    <property type="evidence" value="ECO:0007669"/>
    <property type="project" value="UniProtKB-KW"/>
</dbReference>
<dbReference type="EMBL" id="LHUJ01000195">
    <property type="protein sequence ID" value="KOR44363.1"/>
    <property type="molecule type" value="Genomic_DNA"/>
</dbReference>
<sequence length="321" mass="35028">MRRVQPAVIDLFAGAGGLSLGLQLAGWKALAACDFDVSACATYRANLEGEVFVGDVRQVDWTQFKGKVHLVAGGPPCQPFSLAGSQLASEDRRDMLPEFVRAVREVRPKLFLMENVGGLVSAKNLLYFQEKLEELRLLDYEVVFKVLNAADFGVPQERNRVIVLGAKDGLKVKFPTRTHGIKGRPYKSAREALQGSPLDLPNLAVTTYAKNPVIRPSPWAGMLVNGGGRPINLDRPSQTIPASAGGNRTHIIDEGGVLLDYHRYLINGGTVRSGLVPGVRRLTARESARLQSFPDSFRFVGERSSIYRQIGNAVPPLLGKV</sequence>
<dbReference type="GO" id="GO:0044027">
    <property type="term" value="P:negative regulation of gene expression via chromosomal CpG island methylation"/>
    <property type="evidence" value="ECO:0007669"/>
    <property type="project" value="TreeGrafter"/>
</dbReference>
<keyword evidence="2 7" id="KW-0489">Methyltransferase</keyword>